<comment type="similarity">
    <text evidence="1">Belongs to the PagL family.</text>
</comment>
<feature type="site" description="Critical for activity" evidence="2">
    <location>
        <position position="169"/>
    </location>
</feature>
<evidence type="ECO:0000256" key="2">
    <source>
        <dbReference type="PIRSR" id="PIRSR029681-2"/>
    </source>
</evidence>
<reference evidence="4 5" key="1">
    <citation type="journal article" date="2015" name="Genome Announc.">
        <title>Genome Sequence of Mushroom Soft-Rot Pathogen Janthinobacterium agaricidamnosum.</title>
        <authorList>
            <person name="Graupner K."/>
            <person name="Lackner G."/>
            <person name="Hertweck C."/>
        </authorList>
    </citation>
    <scope>NUCLEOTIDE SEQUENCE [LARGE SCALE GENOMIC DNA]</scope>
    <source>
        <strain evidence="5">NBRC 102515 / DSM 9628</strain>
    </source>
</reference>
<keyword evidence="5" id="KW-1185">Reference proteome</keyword>
<dbReference type="KEGG" id="jag:GJA_262"/>
<keyword evidence="3" id="KW-0732">Signal</keyword>
<evidence type="ECO:0000256" key="3">
    <source>
        <dbReference type="SAM" id="SignalP"/>
    </source>
</evidence>
<dbReference type="PATRIC" id="fig|1349767.4.peg.950"/>
<keyword evidence="1" id="KW-0378">Hydrolase</keyword>
<dbReference type="SUPFAM" id="SSF56925">
    <property type="entry name" value="OMPA-like"/>
    <property type="match status" value="1"/>
</dbReference>
<dbReference type="Pfam" id="PF09411">
    <property type="entry name" value="PagL"/>
    <property type="match status" value="1"/>
</dbReference>
<feature type="signal peptide" evidence="3">
    <location>
        <begin position="1"/>
        <end position="29"/>
    </location>
</feature>
<comment type="catalytic activity">
    <reaction evidence="1">
        <text>a 3-(acyloxy)acyl derivative of bacterial toxin + H2O = a 3-hydroxyacyl derivative of bacterial toxin + a fatty acid + H(+)</text>
        <dbReference type="Rhea" id="RHEA:12032"/>
        <dbReference type="ChEBI" id="CHEBI:15377"/>
        <dbReference type="ChEBI" id="CHEBI:15378"/>
        <dbReference type="ChEBI" id="CHEBI:28868"/>
        <dbReference type="ChEBI" id="CHEBI:136853"/>
        <dbReference type="ChEBI" id="CHEBI:140675"/>
        <dbReference type="EC" id="3.1.1.77"/>
    </reaction>
</comment>
<dbReference type="PIRSF" id="PIRSF029681">
    <property type="entry name" value="PagL"/>
    <property type="match status" value="1"/>
</dbReference>
<accession>W0V0R2</accession>
<comment type="subcellular location">
    <subcellularLocation>
        <location evidence="1">Cell outer membrane</location>
        <topology evidence="1">Multi-pass membrane protein</topology>
    </subcellularLocation>
</comment>
<organism evidence="4 5">
    <name type="scientific">Janthinobacterium agaricidamnosum NBRC 102515 = DSM 9628</name>
    <dbReference type="NCBI Taxonomy" id="1349767"/>
    <lineage>
        <taxon>Bacteria</taxon>
        <taxon>Pseudomonadati</taxon>
        <taxon>Pseudomonadota</taxon>
        <taxon>Betaproteobacteria</taxon>
        <taxon>Burkholderiales</taxon>
        <taxon>Oxalobacteraceae</taxon>
        <taxon>Janthinobacterium</taxon>
    </lineage>
</organism>
<comment type="subunit">
    <text evidence="1">Homodimer.</text>
</comment>
<evidence type="ECO:0000256" key="1">
    <source>
        <dbReference type="PIRNR" id="PIRNR029681"/>
    </source>
</evidence>
<sequence length="190" mass="21409">MKEYMSFQNQALKSLALAATLLASHAAFAADDKLIDSVYGEFATGTQTQMVRAGVTSDWSQRWFQSNGTHLSGYWDASAGAWRANRYQDVEGAKQHLYDIGFTPVFRFERDDKKGFYAEGGIGVHMLSKLYDNASYRLSTHFQFGDHIGIGYVFDNKWEVGMKIQHFSNGGYKKPNSGVNFLNVKAAYHF</sequence>
<dbReference type="EMBL" id="HG322949">
    <property type="protein sequence ID" value="CDG80923.1"/>
    <property type="molecule type" value="Genomic_DNA"/>
</dbReference>
<name>W0V0R2_9BURK</name>
<keyword evidence="1" id="KW-0998">Cell outer membrane</keyword>
<keyword evidence="1" id="KW-0472">Membrane</keyword>
<comment type="function">
    <text evidence="1">Has lipid A 3-O-deacylase activity. Hydrolyzes the ester bond at the 3 position of lipid A, a bioactive component of lipopolysaccharide (LPS), thereby releasing the primary fatty acyl moiety.</text>
</comment>
<dbReference type="STRING" id="1349767.GJA_262"/>
<dbReference type="GO" id="GO:0050528">
    <property type="term" value="F:acyloxyacyl hydrolase activity"/>
    <property type="evidence" value="ECO:0007669"/>
    <property type="project" value="UniProtKB-EC"/>
</dbReference>
<dbReference type="Proteomes" id="UP000027604">
    <property type="component" value="Chromosome I"/>
</dbReference>
<dbReference type="Gene3D" id="2.40.160.20">
    <property type="match status" value="1"/>
</dbReference>
<dbReference type="InterPro" id="IPR011250">
    <property type="entry name" value="OMP/PagP_B-barrel"/>
</dbReference>
<evidence type="ECO:0000313" key="5">
    <source>
        <dbReference type="Proteomes" id="UP000027604"/>
    </source>
</evidence>
<proteinExistence type="inferred from homology"/>
<dbReference type="AlphaFoldDB" id="W0V0R2"/>
<evidence type="ECO:0000313" key="4">
    <source>
        <dbReference type="EMBL" id="CDG80923.1"/>
    </source>
</evidence>
<protein>
    <recommendedName>
        <fullName evidence="1">Lipid A deacylase</fullName>
        <ecNumber evidence="1">3.1.1.77</ecNumber>
    </recommendedName>
    <alternativeName>
        <fullName evidence="1">LPS 3-O-deacylase</fullName>
    </alternativeName>
    <alternativeName>
        <fullName evidence="1">Outer membrane enzyme</fullName>
    </alternativeName>
</protein>
<dbReference type="InterPro" id="IPR018550">
    <property type="entry name" value="Lipid-A_deacylase-rel"/>
</dbReference>
<dbReference type="GO" id="GO:0009279">
    <property type="term" value="C:cell outer membrane"/>
    <property type="evidence" value="ECO:0007669"/>
    <property type="project" value="UniProtKB-SubCell"/>
</dbReference>
<dbReference type="eggNOG" id="COG3637">
    <property type="taxonomic scope" value="Bacteria"/>
</dbReference>
<gene>
    <name evidence="4" type="ORF">GJA_262</name>
</gene>
<dbReference type="EC" id="3.1.1.77" evidence="1"/>
<feature type="chain" id="PRO_5004797195" description="Lipid A deacylase" evidence="3">
    <location>
        <begin position="30"/>
        <end position="190"/>
    </location>
</feature>
<dbReference type="HOGENOM" id="CLU_093405_0_0_4"/>